<name>E4PYU3_ZINIC</name>
<dbReference type="KEGG" id="zin:ZICARI_234"/>
<proteinExistence type="predicted"/>
<organism evidence="2 3">
    <name type="scientific">Zinderia insecticola (strain CARI)</name>
    <dbReference type="NCBI Taxonomy" id="871271"/>
    <lineage>
        <taxon>Bacteria</taxon>
        <taxon>Pseudomonadati</taxon>
        <taxon>Pseudomonadota</taxon>
        <taxon>Betaproteobacteria</taxon>
        <taxon>Burkholderiales</taxon>
        <taxon>Oxalobacteraceae</taxon>
        <taxon>Candidatus Zinderia</taxon>
    </lineage>
</organism>
<dbReference type="STRING" id="871271.ZICARI_234"/>
<dbReference type="Proteomes" id="UP000001303">
    <property type="component" value="Chromosome"/>
</dbReference>
<evidence type="ECO:0000313" key="2">
    <source>
        <dbReference type="EMBL" id="ADQ42077.1"/>
    </source>
</evidence>
<feature type="transmembrane region" description="Helical" evidence="1">
    <location>
        <begin position="45"/>
        <end position="66"/>
    </location>
</feature>
<sequence length="102" mass="12616">MKNIQFKKIFYKVKNFLRYYYYDKYEYDYVIYDETHGKPKKKILLITRSILSFIIRFVMGLINFILDILNKLHISNSDQLTYYTYGKNHHYYSILDEEISKK</sequence>
<dbReference type="EMBL" id="CP002161">
    <property type="protein sequence ID" value="ADQ42077.1"/>
    <property type="molecule type" value="Genomic_DNA"/>
</dbReference>
<keyword evidence="1" id="KW-0472">Membrane</keyword>
<reference evidence="2 3" key="1">
    <citation type="journal article" date="2010" name="Genome Biol. Evol.">
        <title>Functional convergence in reduced genomes of bacterial symbionts spanning 200 My of evolution.</title>
        <authorList>
            <person name="McCutcheon J.P."/>
            <person name="Moran N.A."/>
        </authorList>
    </citation>
    <scope>NUCLEOTIDE SEQUENCE [LARGE SCALE GENOMIC DNA]</scope>
    <source>
        <strain evidence="2 3">CARI</strain>
    </source>
</reference>
<protein>
    <submittedName>
        <fullName evidence="2">Uncharacterized protein</fullName>
    </submittedName>
</protein>
<evidence type="ECO:0000313" key="3">
    <source>
        <dbReference type="Proteomes" id="UP000001303"/>
    </source>
</evidence>
<keyword evidence="1" id="KW-1133">Transmembrane helix</keyword>
<dbReference type="AlphaFoldDB" id="E4PYU3"/>
<accession>E4PYU3</accession>
<keyword evidence="1" id="KW-0812">Transmembrane</keyword>
<evidence type="ECO:0000256" key="1">
    <source>
        <dbReference type="SAM" id="Phobius"/>
    </source>
</evidence>
<keyword evidence="3" id="KW-1185">Reference proteome</keyword>
<dbReference type="HOGENOM" id="CLU_2276417_0_0_4"/>
<gene>
    <name evidence="2" type="ordered locus">ZICARI_234</name>
</gene>